<dbReference type="GO" id="GO:0005096">
    <property type="term" value="F:GTPase activator activity"/>
    <property type="evidence" value="ECO:0007669"/>
    <property type="project" value="UniProtKB-KW"/>
</dbReference>
<dbReference type="CDD" id="cd04440">
    <property type="entry name" value="DEP_2_P-Rex"/>
    <property type="match status" value="1"/>
</dbReference>
<keyword evidence="4 13" id="KW-0175">Coiled coil</keyword>
<dbReference type="EMBL" id="CP026253">
    <property type="protein sequence ID" value="AWP09276.1"/>
    <property type="molecule type" value="Genomic_DNA"/>
</dbReference>
<dbReference type="InterPro" id="IPR000331">
    <property type="entry name" value="Rap/Ran_GAP_dom"/>
</dbReference>
<dbReference type="InterPro" id="IPR000591">
    <property type="entry name" value="DEP_dom"/>
</dbReference>
<accession>A0A2U9C0U9</accession>
<evidence type="ECO:0000259" key="19">
    <source>
        <dbReference type="PROSITE" id="PS50186"/>
    </source>
</evidence>
<evidence type="ECO:0000256" key="2">
    <source>
        <dbReference type="ARBA" id="ARBA00022553"/>
    </source>
</evidence>
<feature type="domain" description="PH" evidence="15">
    <location>
        <begin position="1688"/>
        <end position="1808"/>
    </location>
</feature>
<dbReference type="Proteomes" id="UP000246464">
    <property type="component" value="Chromosome 11"/>
</dbReference>
<dbReference type="SMART" id="SM00049">
    <property type="entry name" value="DEP"/>
    <property type="match status" value="2"/>
</dbReference>
<evidence type="ECO:0000256" key="11">
    <source>
        <dbReference type="ARBA" id="ARBA00079191"/>
    </source>
</evidence>
<feature type="compositionally biased region" description="Polar residues" evidence="14">
    <location>
        <begin position="1284"/>
        <end position="1296"/>
    </location>
</feature>
<dbReference type="PROSITE" id="PS50003">
    <property type="entry name" value="PH_DOMAIN"/>
    <property type="match status" value="1"/>
</dbReference>
<dbReference type="CDD" id="cd00160">
    <property type="entry name" value="RhoGEF"/>
    <property type="match status" value="1"/>
</dbReference>
<dbReference type="PROSITE" id="PS50106">
    <property type="entry name" value="PDZ"/>
    <property type="match status" value="2"/>
</dbReference>
<feature type="region of interest" description="Disordered" evidence="14">
    <location>
        <begin position="1279"/>
        <end position="1304"/>
    </location>
</feature>
<evidence type="ECO:0000259" key="18">
    <source>
        <dbReference type="PROSITE" id="PS50106"/>
    </source>
</evidence>
<dbReference type="CDD" id="cd01224">
    <property type="entry name" value="PH_Collybistin_ASEF"/>
    <property type="match status" value="1"/>
</dbReference>
<dbReference type="SUPFAM" id="SSF50729">
    <property type="entry name" value="PH domain-like"/>
    <property type="match status" value="1"/>
</dbReference>
<keyword evidence="3" id="KW-0344">Guanine-nucleotide releasing factor</keyword>
<comment type="function">
    <text evidence="5">Non-catalytic subunit of the heterodimeric RalGAP1 and RalGAP2 complexes which act as GTPase activators for the Ras-like small GTPases RALA and RALB.</text>
</comment>
<dbReference type="InterPro" id="IPR039930">
    <property type="entry name" value="RALGAPB"/>
</dbReference>
<dbReference type="SMART" id="SM00325">
    <property type="entry name" value="RhoGEF"/>
    <property type="match status" value="1"/>
</dbReference>
<feature type="domain" description="DEP" evidence="19">
    <location>
        <begin position="1838"/>
        <end position="1912"/>
    </location>
</feature>
<dbReference type="InterPro" id="IPR011993">
    <property type="entry name" value="PH-like_dom_sf"/>
</dbReference>
<feature type="region of interest" description="Disordered" evidence="14">
    <location>
        <begin position="2215"/>
        <end position="2247"/>
    </location>
</feature>
<dbReference type="GO" id="GO:0035556">
    <property type="term" value="P:intracellular signal transduction"/>
    <property type="evidence" value="ECO:0007669"/>
    <property type="project" value="InterPro"/>
</dbReference>
<dbReference type="InterPro" id="IPR036390">
    <property type="entry name" value="WH_DNA-bd_sf"/>
</dbReference>
<dbReference type="GO" id="GO:0005085">
    <property type="term" value="F:guanyl-nucleotide exchange factor activity"/>
    <property type="evidence" value="ECO:0007669"/>
    <property type="project" value="UniProtKB-KW"/>
</dbReference>
<dbReference type="SUPFAM" id="SSF46785">
    <property type="entry name" value="Winged helix' DNA-binding domain"/>
    <property type="match status" value="2"/>
</dbReference>
<keyword evidence="1" id="KW-0343">GTPase activation</keyword>
<dbReference type="PROSITE" id="PS50010">
    <property type="entry name" value="DH_2"/>
    <property type="match status" value="1"/>
</dbReference>
<evidence type="ECO:0000256" key="3">
    <source>
        <dbReference type="ARBA" id="ARBA00022658"/>
    </source>
</evidence>
<dbReference type="SMART" id="SM00233">
    <property type="entry name" value="PH"/>
    <property type="match status" value="1"/>
</dbReference>
<evidence type="ECO:0000256" key="6">
    <source>
        <dbReference type="ARBA" id="ARBA00058808"/>
    </source>
</evidence>
<dbReference type="InterPro" id="IPR001849">
    <property type="entry name" value="PH_domain"/>
</dbReference>
<evidence type="ECO:0000259" key="15">
    <source>
        <dbReference type="PROSITE" id="PS50003"/>
    </source>
</evidence>
<proteinExistence type="predicted"/>
<dbReference type="Gene3D" id="1.20.900.10">
    <property type="entry name" value="Dbl homology (DH) domain"/>
    <property type="match status" value="1"/>
</dbReference>
<dbReference type="InterPro" id="IPR055251">
    <property type="entry name" value="SOS1_NGEF_PH"/>
</dbReference>
<feature type="domain" description="PDZ" evidence="18">
    <location>
        <begin position="2042"/>
        <end position="2089"/>
    </location>
</feature>
<evidence type="ECO:0000313" key="21">
    <source>
        <dbReference type="Proteomes" id="UP000246464"/>
    </source>
</evidence>
<dbReference type="STRING" id="52904.ENSSMAP00000011261"/>
<dbReference type="SMART" id="SM00228">
    <property type="entry name" value="PDZ"/>
    <property type="match status" value="2"/>
</dbReference>
<dbReference type="Pfam" id="PF00621">
    <property type="entry name" value="RhoGEF"/>
    <property type="match status" value="1"/>
</dbReference>
<organism evidence="20 21">
    <name type="scientific">Scophthalmus maximus</name>
    <name type="common">Turbot</name>
    <name type="synonym">Psetta maxima</name>
    <dbReference type="NCBI Taxonomy" id="52904"/>
    <lineage>
        <taxon>Eukaryota</taxon>
        <taxon>Metazoa</taxon>
        <taxon>Chordata</taxon>
        <taxon>Craniata</taxon>
        <taxon>Vertebrata</taxon>
        <taxon>Euteleostomi</taxon>
        <taxon>Actinopterygii</taxon>
        <taxon>Neopterygii</taxon>
        <taxon>Teleostei</taxon>
        <taxon>Neoteleostei</taxon>
        <taxon>Acanthomorphata</taxon>
        <taxon>Carangaria</taxon>
        <taxon>Pleuronectiformes</taxon>
        <taxon>Pleuronectoidei</taxon>
        <taxon>Scophthalmidae</taxon>
        <taxon>Scophthalmus</taxon>
    </lineage>
</organism>
<feature type="compositionally biased region" description="Low complexity" evidence="14">
    <location>
        <begin position="392"/>
        <end position="430"/>
    </location>
</feature>
<dbReference type="InterPro" id="IPR001331">
    <property type="entry name" value="GDS_CDC24_CS"/>
</dbReference>
<feature type="domain" description="Rap-GAP" evidence="17">
    <location>
        <begin position="1153"/>
        <end position="1394"/>
    </location>
</feature>
<dbReference type="Gene3D" id="1.10.10.10">
    <property type="entry name" value="Winged helix-like DNA-binding domain superfamily/Winged helix DNA-binding domain"/>
    <property type="match status" value="2"/>
</dbReference>
<dbReference type="Gene3D" id="2.30.29.30">
    <property type="entry name" value="Pleckstrin-homology domain (PH domain)/Phosphotyrosine-binding domain (PTB)"/>
    <property type="match status" value="1"/>
</dbReference>
<sequence>MYSEWRSLQLVVQSDQGHLSVLHTYPTSVGTEVANAVVKPLGTAVSPVATENILKTDKEVKWTMEVLCYGLTLPLEGDTVKLCVDVYTDWMMALVSPRDSMPQPVVKEPNMYVQIILKHLYNVFVPRPEQHSLNHIRLCQQVLTAVQKLARESVSMVRETWEVLLLFLLRINDTLLAPPTVGVGVAEKLAEKLMAVLFEVWLLACARCFPTPPYWKTAREMLANWRHHPPVVEQWSRVACALTSRLLRFTHGPSFPLFKVPDEDASLIPLEMDSDCVAQTWYRFLHMLSNPVDLSNPAIVSTTPKFQEQFLNSSGIPHEVVLHPCLKQLPQIFFRAMRGISCLVDAFLGISRPRADSAPPTPVNRMSMSPPPSITNTTPPHSRKQRHAVVAKTTSKSSTGSGSQPTKASQQQQQQNSSSPTLLSSPNQSSWESRPLPAPARPKVNSILNLFGQWLFDAALVHCKLHSGLSRDPSMTAIATQVGLELRRKGSQMSNDSMVSNPMFDANEFPESYEAGRAEACGTLCRIFCSKKTGEDILPVYLSRFYMILIQGLQISDFICRPVLASIILNSSSLFCTDLKGINVVVPYFIAALETIVPDRELSKFKIYVNPTDLRRASINILLAMLPLPHHFGNIKSEVLLEGKFNEEDGWPHDQPVSFLSLRLRLVNVLIGALQTETDPTNTQLILGAMLNIVQDSALLESIGAQTETGSIDGSHVTVRSQSHSRTNSGISFTSGGSTEATSPDSERPAQALLRDYDTAAGLLVRSIHLVTQRLNSQWRQDMSISLAALELLAGLAKVKVGVDSTDRKRAVSSICGYIVYQCSRPAPLQSRDLHSMIVAAFQFLCVWLTEHPDMLDEKDCLVEVLEIVELGISGSKSRQEQEVRHKGEKEHNPASMRVKDAAEATLSCIMQVLGAFPSPSGPASTCSLLNEDTLIRYARLSATGASNFRYFVLDNSVILAMLEQPLGNEQNPSPSVTVLIRGTAGRHAWTMQLFHQPRGARANQRQVFVPEGRPLPNNDVGIKYNVKQRPFPDEVDKIPLVKADVSIPDLDDIVSKELEVQHDRLRVLMTKQMEYENALERHSEEIWKSNSFPDPQTDCKPPPPAQEFQTARLFLSHFGFLSLEALKEPNNSRLPPHLIGLESSLPGFFDDVSYLDLLPCRPFDTVFIFYVRAGQKSSHEILRNVESSSSVQPHFLEFLLSLGWPVDVGRHPGWTGHLDTSWSLNSCSDNNDIQQTEEAATPEDTGGSGFNGEKKVLYYADALTEIAFVVPSLTENSEESSVHSDSTVEADTNTDIVPGSHKQPNLTLELFPNHSENLESAKKLSPLVKTKRSSTGKSFPPLGPETKVFVVWVERFDDIENFPLSDLLAETSTGLEASMSNSTSCRSGLLEKDVPLIFIHPLKTGLFRIRLHGAVGKFGMVIPLVDGMVVSRRALGFLVRQTVINVCRRKRLESDLYNPPHVRRKQKITEIVQRYRNKQLEPEFYTSLFHEAFLQRIRQTADDQQCLSPEHVKILFSNIEDILELHKEVLSAVEASLQPEPQPQHALGHVFLQFRKSFSVYGEYCSNHEKALRLLMELNKIPNIRTYLLHCMLLGGKKSTDIPLEGYLLTPIQRICKYPLLLKELLKRTPKKHADYPAVEEALQAMKAVCSNINETKRQMEKLEALEQLQSHIEGWEGTNLTDICSELLLHGNLLKISAGNIQERVFFLFDNLLVYCKRKSRVSGKKSTKRTKSINGPLYVFRGRINTEVMEVENVEDGTADYHSNNYTVTNGWKIHNTAKNKWFVCMAKHTEDKQKWLDAILREREQRESLKLGMERDAYVMIAEKGEKLYHMMMTKSRHLIKDRRRKLSNVPKCFMGNEFVSWLIESGEISKPDEGVNLGQALLENGIIHHVSDKHQFKNEQVLYRFRYDDGTYKARSEMEDIMSKGVRLYCRIHSLHTPVIKDRDHHLKTFKSVVPASKLVDWLLSQGDCSTREDAVTLGVGLCNNGFMHHVLEKSEFKDESQFFRFYADEETEGTSSKSKQLQRNDFKLIENILAKSLVIHPEEEDYGFEIEEKNKAIVVKSVTRGSHAEMAGLQVGRKIYTINEDLLFLRPLSEVETMISQAFYIRRSLRLLVATKAKEIVKIPDNPDSLSFRLCGSAPPHVHAVRKGWEAAGAGLQPGQVVLKVNGNNVNRSGHEEVLEHFTAQHTHQEPLQMCQWVYRAFEDVDELQRESGVGEKEENPFSPYPVENGSDHEEGNGTNGIDYRLGRLSLSDDLPLVSLTVDNVHLEHGVVYEYVSTAGIKSHVLEKIVEPKGCFSLTAKILEAFSADDGLFVRNCSQLISQSDRVVTMPQYEFRQICDTKLESIRRRISCYQQFALELRNKVWPSFRQAGVRPHPLGCMDFVPTNCHVNLMQVSYPKSITSAGRTFSIRFGRKNSLFGLDPDQAQLNPMSHTQHCVTSMGAPSWSCSGLDEDEADGNGDVALEGGEGLTDSRRSGHGEGGLSFLLKQEDTETQDSYIHLYSRLDVAVREMRQYVAQIDVLLSSITEPTQLQGEGGEPPVYEPSQPSLAPCEDGCDQDKVEQGSIKRVCFKVNEEDQEDSGHDTMSYRDSYSECNSNRDSVLSYTSVRSNSSYLGSDEMGSGDELPCDMRIPSDKQDKLHGCLEHLFNQVDSINNLLKGPVMTKACEETKHFYSDHSQPEFRQTEDWTVRCRYVIHKNIQEDPWNLPSSIKTLVESLQRFVDDGKNQLLLALLKCTDTSLQLRRDVIFCQAVTGALCTLAEQLLAALRSRFNNAGEYQEDGKEASRKWLEQISVIGVLLHFQSALVPHLKEERTMLEDTKAALLDLDKVTVFFRQLEDECLVANTPVCYQVEGSRQALRVTLYLDSCHFSELPSRLQNGGSLKLHTVLFTKALERPEGVSQQDYGAAEEFQQRTNAVSLEKVKAYYRRLRAFYLEKSNLPTDSNTTAMKIDQLLRPLNTLDDLCRLMQSYINVRPIAQSHPSGVSVLCVSSELCNRLGACHITMCGTGMQRCTLSVTLEQAMILARNHGLMPRCIMQTMDIMRKQGARVELSAKNLKVMDQMPPSAPRLFKLCLPPSDGDL</sequence>
<evidence type="ECO:0000313" key="20">
    <source>
        <dbReference type="EMBL" id="AWP09276.1"/>
    </source>
</evidence>
<feature type="region of interest" description="Disordered" evidence="14">
    <location>
        <begin position="720"/>
        <end position="748"/>
    </location>
</feature>
<keyword evidence="2" id="KW-0597">Phosphoprotein</keyword>
<dbReference type="FunFam" id="3.40.50.11210:FF:000005">
    <property type="entry name" value="Ral GTPase-activating protein, beta subunit (non-catalytic)"/>
    <property type="match status" value="1"/>
</dbReference>
<dbReference type="CDD" id="cd00136">
    <property type="entry name" value="PDZ_canonical"/>
    <property type="match status" value="1"/>
</dbReference>
<dbReference type="FunFam" id="1.10.10.10:FF:000090">
    <property type="entry name" value="Phosphatidylinositol-3,4,5-trisphosphate dependent Rac exchange factor 1"/>
    <property type="match status" value="1"/>
</dbReference>
<feature type="domain" description="PDZ" evidence="18">
    <location>
        <begin position="2126"/>
        <end position="2186"/>
    </location>
</feature>
<evidence type="ECO:0000256" key="5">
    <source>
        <dbReference type="ARBA" id="ARBA00053327"/>
    </source>
</evidence>
<dbReference type="FunFam" id="2.30.29.30:FF:000055">
    <property type="entry name" value="Phosphatidylinositol 3,4,5-trisphosphate-dependent Rac exchanger 1 protein-like"/>
    <property type="match status" value="1"/>
</dbReference>
<dbReference type="FunFam" id="1.10.10.10:FF:000094">
    <property type="entry name" value="Phosphatidylinositol-3,4,5-trisphosphate dependent Rac exchange factor 1"/>
    <property type="match status" value="1"/>
</dbReference>
<dbReference type="InterPro" id="IPR035899">
    <property type="entry name" value="DBL_dom_sf"/>
</dbReference>
<dbReference type="PROSITE" id="PS00741">
    <property type="entry name" value="DH_1"/>
    <property type="match status" value="1"/>
</dbReference>
<feature type="coiled-coil region" evidence="13">
    <location>
        <begin position="1640"/>
        <end position="1667"/>
    </location>
</feature>
<dbReference type="InterPro" id="IPR046859">
    <property type="entry name" value="RGPA/RALGAPB_N"/>
</dbReference>
<evidence type="ECO:0000259" key="16">
    <source>
        <dbReference type="PROSITE" id="PS50010"/>
    </source>
</evidence>
<dbReference type="Pfam" id="PF22697">
    <property type="entry name" value="SOS1_NGEF_PH"/>
    <property type="match status" value="1"/>
</dbReference>
<dbReference type="SUPFAM" id="SSF111347">
    <property type="entry name" value="Rap/Ran-GAP"/>
    <property type="match status" value="1"/>
</dbReference>
<comment type="subunit">
    <text evidence="7">Interacts with RAC1.</text>
</comment>
<evidence type="ECO:0000256" key="4">
    <source>
        <dbReference type="ARBA" id="ARBA00023054"/>
    </source>
</evidence>
<dbReference type="PANTHER" id="PTHR21344:SF1">
    <property type="entry name" value="RAL GTPASE-ACTIVATING PROTEIN SUBUNIT BETA"/>
    <property type="match status" value="1"/>
</dbReference>
<feature type="domain" description="DEP" evidence="19">
    <location>
        <begin position="1945"/>
        <end position="2013"/>
    </location>
</feature>
<name>A0A2U9C0U9_SCOMX</name>
<dbReference type="Pfam" id="PF00610">
    <property type="entry name" value="DEP"/>
    <property type="match status" value="2"/>
</dbReference>
<evidence type="ECO:0000256" key="1">
    <source>
        <dbReference type="ARBA" id="ARBA00022468"/>
    </source>
</evidence>
<dbReference type="InterPro" id="IPR036388">
    <property type="entry name" value="WH-like_DNA-bd_sf"/>
</dbReference>
<feature type="compositionally biased region" description="Basic and acidic residues" evidence="14">
    <location>
        <begin position="2215"/>
        <end position="2226"/>
    </location>
</feature>
<evidence type="ECO:0000256" key="9">
    <source>
        <dbReference type="ARBA" id="ARBA00070490"/>
    </source>
</evidence>
<dbReference type="CDD" id="cd04439">
    <property type="entry name" value="DEP_1_P-Rex"/>
    <property type="match status" value="1"/>
</dbReference>
<dbReference type="InterPro" id="IPR001478">
    <property type="entry name" value="PDZ"/>
</dbReference>
<evidence type="ECO:0000256" key="7">
    <source>
        <dbReference type="ARBA" id="ARBA00062636"/>
    </source>
</evidence>
<keyword evidence="21" id="KW-1185">Reference proteome</keyword>
<dbReference type="InterPro" id="IPR035974">
    <property type="entry name" value="Rap/Ran-GAP_sf"/>
</dbReference>
<evidence type="ECO:0000256" key="14">
    <source>
        <dbReference type="SAM" id="MobiDB-lite"/>
    </source>
</evidence>
<dbReference type="GO" id="GO:0051056">
    <property type="term" value="P:regulation of small GTPase mediated signal transduction"/>
    <property type="evidence" value="ECO:0007669"/>
    <property type="project" value="InterPro"/>
</dbReference>
<dbReference type="SUPFAM" id="SSF50156">
    <property type="entry name" value="PDZ domain-like"/>
    <property type="match status" value="2"/>
</dbReference>
<evidence type="ECO:0000256" key="8">
    <source>
        <dbReference type="ARBA" id="ARBA00063020"/>
    </source>
</evidence>
<dbReference type="Pfam" id="PF20412">
    <property type="entry name" value="RALGAPB_N"/>
    <property type="match status" value="1"/>
</dbReference>
<feature type="compositionally biased region" description="Polar residues" evidence="14">
    <location>
        <begin position="720"/>
        <end position="744"/>
    </location>
</feature>
<evidence type="ECO:0000256" key="10">
    <source>
        <dbReference type="ARBA" id="ARBA00072207"/>
    </source>
</evidence>
<dbReference type="PANTHER" id="PTHR21344">
    <property type="entry name" value="RAL GTPASE-ACTIVATING PROTEIN SUBUNIT BETA"/>
    <property type="match status" value="1"/>
</dbReference>
<dbReference type="PROSITE" id="PS50085">
    <property type="entry name" value="RAPGAP"/>
    <property type="match status" value="1"/>
</dbReference>
<dbReference type="FunFam" id="2.30.42.10:FF:000085">
    <property type="entry name" value="Phosphatidylinositol-3,4,5-trisphosphate dependent Rac exchange factor 2"/>
    <property type="match status" value="1"/>
</dbReference>
<evidence type="ECO:0000256" key="12">
    <source>
        <dbReference type="ARBA" id="ARBA00081608"/>
    </source>
</evidence>
<dbReference type="Gene3D" id="3.40.50.11210">
    <property type="entry name" value="Rap/Ran-GAP"/>
    <property type="match status" value="1"/>
</dbReference>
<comment type="subunit">
    <text evidence="8">Component of the heterodimeric RalGAP1 complex with RALGAPA1 and of the heterodimeric RalGAP2 complex with RALGAPA2. Heterodimerization is required for activity.</text>
</comment>
<gene>
    <name evidence="20" type="ORF">SMAX5B_002653</name>
</gene>
<evidence type="ECO:0000256" key="13">
    <source>
        <dbReference type="SAM" id="Coils"/>
    </source>
</evidence>
<protein>
    <recommendedName>
        <fullName evidence="9">Phosphatidylinositol 3,4,5-trisphosphate-dependent Rac exchanger 2 protein</fullName>
    </recommendedName>
    <alternativeName>
        <fullName evidence="11">DEP domain-containing protein 2</fullName>
    </alternativeName>
    <alternativeName>
        <fullName evidence="10">Ral GTPase-activating protein subunit beta</fullName>
    </alternativeName>
    <alternativeName>
        <fullName evidence="12">p170</fullName>
    </alternativeName>
</protein>
<reference evidence="20 21" key="1">
    <citation type="submission" date="2017-12" db="EMBL/GenBank/DDBJ databases">
        <title>Integrating genomic resources of turbot (Scophthalmus maximus) in depth evaluation of genetic and physical mapping variation across individuals.</title>
        <authorList>
            <person name="Martinez P."/>
        </authorList>
    </citation>
    <scope>NUCLEOTIDE SEQUENCE [LARGE SCALE GENOMIC DNA]</scope>
</reference>
<dbReference type="InterPro" id="IPR037367">
    <property type="entry name" value="Rex2_DEP_1"/>
</dbReference>
<dbReference type="InterPro" id="IPR036034">
    <property type="entry name" value="PDZ_sf"/>
</dbReference>
<feature type="domain" description="DH" evidence="16">
    <location>
        <begin position="1464"/>
        <end position="1657"/>
    </location>
</feature>
<evidence type="ECO:0000259" key="17">
    <source>
        <dbReference type="PROSITE" id="PS50085"/>
    </source>
</evidence>
<dbReference type="InterPro" id="IPR000219">
    <property type="entry name" value="DH_dom"/>
</dbReference>
<comment type="function">
    <text evidence="6">Functions as a RAC1 guanine nucleotide exchange factor (GEF), activating Rac proteins by exchanging bound GDP for free GTP. Its activity is synergistically activated by phosphatidylinositol 3,4,5-trisphosphate and the beta gamma subunits of heterotrimeric G protein. Mediates the activation of RAC1 in a PI3K-dependent manner. May be an important mediator of Rac signaling, acting directly downstream of both G protein-coupled receptors and phosphoinositide 3-kinase.</text>
</comment>
<dbReference type="PROSITE" id="PS50186">
    <property type="entry name" value="DEP"/>
    <property type="match status" value="2"/>
</dbReference>
<feature type="region of interest" description="Disordered" evidence="14">
    <location>
        <begin position="353"/>
        <end position="438"/>
    </location>
</feature>
<dbReference type="Gene3D" id="2.30.42.10">
    <property type="match status" value="2"/>
</dbReference>
<dbReference type="SUPFAM" id="SSF48065">
    <property type="entry name" value="DBL homology domain (DH-domain)"/>
    <property type="match status" value="1"/>
</dbReference>